<accession>A0A8R1YPU0</accession>
<reference evidence="2" key="1">
    <citation type="journal article" date="2008" name="Nat. Genet.">
        <title>The Pristionchus pacificus genome provides a unique perspective on nematode lifestyle and parasitism.</title>
        <authorList>
            <person name="Dieterich C."/>
            <person name="Clifton S.W."/>
            <person name="Schuster L.N."/>
            <person name="Chinwalla A."/>
            <person name="Delehaunty K."/>
            <person name="Dinkelacker I."/>
            <person name="Fulton L."/>
            <person name="Fulton R."/>
            <person name="Godfrey J."/>
            <person name="Minx P."/>
            <person name="Mitreva M."/>
            <person name="Roeseler W."/>
            <person name="Tian H."/>
            <person name="Witte H."/>
            <person name="Yang S.P."/>
            <person name="Wilson R.K."/>
            <person name="Sommer R.J."/>
        </authorList>
    </citation>
    <scope>NUCLEOTIDE SEQUENCE [LARGE SCALE GENOMIC DNA]</scope>
    <source>
        <strain evidence="2">PS312</strain>
    </source>
</reference>
<name>A0A454XWT7_PRIPA</name>
<evidence type="ECO:0000313" key="2">
    <source>
        <dbReference type="Proteomes" id="UP000005239"/>
    </source>
</evidence>
<reference evidence="1" key="2">
    <citation type="submission" date="2022-06" db="UniProtKB">
        <authorList>
            <consortium name="EnsemblMetazoa"/>
        </authorList>
    </citation>
    <scope>IDENTIFICATION</scope>
    <source>
        <strain evidence="1">PS312</strain>
    </source>
</reference>
<dbReference type="Proteomes" id="UP000005239">
    <property type="component" value="Unassembled WGS sequence"/>
</dbReference>
<evidence type="ECO:0000313" key="1">
    <source>
        <dbReference type="EnsemblMetazoa" id="PPA34217.1"/>
    </source>
</evidence>
<dbReference type="AlphaFoldDB" id="A0A454XWT7"/>
<protein>
    <submittedName>
        <fullName evidence="1">Uncharacterized protein</fullName>
    </submittedName>
</protein>
<dbReference type="EnsemblMetazoa" id="PPA34217.1">
    <property type="protein sequence ID" value="PPA34217.1"/>
    <property type="gene ID" value="WBGene00272586"/>
</dbReference>
<proteinExistence type="predicted"/>
<keyword evidence="2" id="KW-1185">Reference proteome</keyword>
<accession>A0A454XWT7</accession>
<organism evidence="1 2">
    <name type="scientific">Pristionchus pacificus</name>
    <name type="common">Parasitic nematode worm</name>
    <dbReference type="NCBI Taxonomy" id="54126"/>
    <lineage>
        <taxon>Eukaryota</taxon>
        <taxon>Metazoa</taxon>
        <taxon>Ecdysozoa</taxon>
        <taxon>Nematoda</taxon>
        <taxon>Chromadorea</taxon>
        <taxon>Rhabditida</taxon>
        <taxon>Rhabditina</taxon>
        <taxon>Diplogasteromorpha</taxon>
        <taxon>Diplogasteroidea</taxon>
        <taxon>Neodiplogasteridae</taxon>
        <taxon>Pristionchus</taxon>
    </lineage>
</organism>
<sequence>MRGRLEDENYDYFANDTRRETKIWKDANSHHIWYEVVGPGVIIRSQLSGTRNHDKSEDLFGMSCDDAPHSIDKGRRWERVDNVEKILPRQKIDDKLSIVFASLPGSRMEWGVFRDTRDLEQASLYHKRGGIRKCIEVDNEAVTVRLAKTNRSFFCGSQSASACDASPKKDNVSSHARQEETALSHTRYSIVQLQRRDSKMVDRSWRGWQQQYGYEFKYRRRPSMRRFDWRLCLNEALDTKLHDIDECSEDFEKSLRKPYNSDEPVHYMHQTR</sequence>
<gene>
    <name evidence="1" type="primary">WBGene00272586</name>
</gene>